<dbReference type="InterPro" id="IPR050109">
    <property type="entry name" value="HTH-type_TetR-like_transc_reg"/>
</dbReference>
<name>A0A9W5VTL5_BACCE</name>
<dbReference type="Gene3D" id="1.10.357.10">
    <property type="entry name" value="Tetracycline Repressor, domain 2"/>
    <property type="match status" value="1"/>
</dbReference>
<evidence type="ECO:0000256" key="2">
    <source>
        <dbReference type="PROSITE-ProRule" id="PRU00335"/>
    </source>
</evidence>
<dbReference type="PRINTS" id="PR00455">
    <property type="entry name" value="HTHTETR"/>
</dbReference>
<dbReference type="InterPro" id="IPR009057">
    <property type="entry name" value="Homeodomain-like_sf"/>
</dbReference>
<gene>
    <name evidence="4" type="ORF">IKC_04442</name>
</gene>
<dbReference type="GO" id="GO:0003700">
    <property type="term" value="F:DNA-binding transcription factor activity"/>
    <property type="evidence" value="ECO:0007669"/>
    <property type="project" value="TreeGrafter"/>
</dbReference>
<organism evidence="4 5">
    <name type="scientific">Bacillus cereus VD184</name>
    <dbReference type="NCBI Taxonomy" id="1053242"/>
    <lineage>
        <taxon>Bacteria</taxon>
        <taxon>Bacillati</taxon>
        <taxon>Bacillota</taxon>
        <taxon>Bacilli</taxon>
        <taxon>Bacillales</taxon>
        <taxon>Bacillaceae</taxon>
        <taxon>Bacillus</taxon>
        <taxon>Bacillus cereus group</taxon>
    </lineage>
</organism>
<evidence type="ECO:0000259" key="3">
    <source>
        <dbReference type="PROSITE" id="PS50977"/>
    </source>
</evidence>
<feature type="domain" description="HTH tetR-type" evidence="3">
    <location>
        <begin position="4"/>
        <end position="64"/>
    </location>
</feature>
<evidence type="ECO:0000256" key="1">
    <source>
        <dbReference type="ARBA" id="ARBA00023125"/>
    </source>
</evidence>
<dbReference type="PROSITE" id="PS50977">
    <property type="entry name" value="HTH_TETR_2"/>
    <property type="match status" value="1"/>
</dbReference>
<dbReference type="AlphaFoldDB" id="A0A9W5VTL5"/>
<proteinExistence type="predicted"/>
<dbReference type="EMBL" id="AHFK01000033">
    <property type="protein sequence ID" value="EOQ16519.1"/>
    <property type="molecule type" value="Genomic_DNA"/>
</dbReference>
<comment type="caution">
    <text evidence="4">The sequence shown here is derived from an EMBL/GenBank/DDBJ whole genome shotgun (WGS) entry which is preliminary data.</text>
</comment>
<accession>A0A9W5VTL5</accession>
<sequence>MTKISAKERILEAAISLFGEKGYSSTTTREIAEKAKVSEVTIFRHFGNKEKLFKEGIILKTTPVAILADLTTKLTGDVEHDLNLLGNIYMEINIPKVSQIWAVLIEARQNEEMKGLFNEINMRLIDHLVTYLNKLHGKGEIPLKDFKLISAMFYGQLFTYLINMVAIGNDEMNNVTSEHFVATCASMYNNYLKESK</sequence>
<reference evidence="4 5" key="1">
    <citation type="submission" date="2012-12" db="EMBL/GenBank/DDBJ databases">
        <title>The Genome Sequence of Bacillus cereus VD184.</title>
        <authorList>
            <consortium name="The Broad Institute Genome Sequencing Platform"/>
            <consortium name="The Broad Institute Genome Sequencing Center for Infectious Disease"/>
            <person name="Feldgarden M."/>
            <person name="Van der Auwera G.A."/>
            <person name="Mahillon J."/>
            <person name="Duprez V."/>
            <person name="Timmery S."/>
            <person name="Mattelet C."/>
            <person name="Dierick K."/>
            <person name="Sun M."/>
            <person name="Yu Z."/>
            <person name="Zhu L."/>
            <person name="Hu X."/>
            <person name="Shank E.B."/>
            <person name="Swiecicka I."/>
            <person name="Hansen B.M."/>
            <person name="Andrup L."/>
            <person name="Walker B."/>
            <person name="Young S.K."/>
            <person name="Zeng Q."/>
            <person name="Gargeya S."/>
            <person name="Fitzgerald M."/>
            <person name="Haas B."/>
            <person name="Abouelleil A."/>
            <person name="Alvarado L."/>
            <person name="Arachchi H.M."/>
            <person name="Berlin A.M."/>
            <person name="Chapman S.B."/>
            <person name="Dewar J."/>
            <person name="Goldberg J."/>
            <person name="Griggs A."/>
            <person name="Gujja S."/>
            <person name="Hansen M."/>
            <person name="Howarth C."/>
            <person name="Imamovic A."/>
            <person name="Larimer J."/>
            <person name="McCowan C."/>
            <person name="Murphy C."/>
            <person name="Neiman D."/>
            <person name="Pearson M."/>
            <person name="Priest M."/>
            <person name="Roberts A."/>
            <person name="Saif S."/>
            <person name="Shea T."/>
            <person name="Sisk P."/>
            <person name="Sykes S."/>
            <person name="Wortman J."/>
            <person name="Nusbaum C."/>
            <person name="Birren B."/>
        </authorList>
    </citation>
    <scope>NUCLEOTIDE SEQUENCE [LARGE SCALE GENOMIC DNA]</scope>
    <source>
        <strain evidence="4 5">VD184</strain>
    </source>
</reference>
<dbReference type="GO" id="GO:0000976">
    <property type="term" value="F:transcription cis-regulatory region binding"/>
    <property type="evidence" value="ECO:0007669"/>
    <property type="project" value="TreeGrafter"/>
</dbReference>
<feature type="DNA-binding region" description="H-T-H motif" evidence="2">
    <location>
        <begin position="27"/>
        <end position="46"/>
    </location>
</feature>
<dbReference type="Proteomes" id="UP000014028">
    <property type="component" value="Unassembled WGS sequence"/>
</dbReference>
<dbReference type="SUPFAM" id="SSF46689">
    <property type="entry name" value="Homeodomain-like"/>
    <property type="match status" value="1"/>
</dbReference>
<dbReference type="InterPro" id="IPR001647">
    <property type="entry name" value="HTH_TetR"/>
</dbReference>
<evidence type="ECO:0000313" key="4">
    <source>
        <dbReference type="EMBL" id="EOQ16519.1"/>
    </source>
</evidence>
<evidence type="ECO:0000313" key="5">
    <source>
        <dbReference type="Proteomes" id="UP000014028"/>
    </source>
</evidence>
<dbReference type="RefSeq" id="WP_016122308.1">
    <property type="nucleotide sequence ID" value="NZ_KB976826.1"/>
</dbReference>
<dbReference type="PANTHER" id="PTHR30055">
    <property type="entry name" value="HTH-TYPE TRANSCRIPTIONAL REGULATOR RUTR"/>
    <property type="match status" value="1"/>
</dbReference>
<protein>
    <recommendedName>
        <fullName evidence="3">HTH tetR-type domain-containing protein</fullName>
    </recommendedName>
</protein>
<dbReference type="Pfam" id="PF00440">
    <property type="entry name" value="TetR_N"/>
    <property type="match status" value="1"/>
</dbReference>
<keyword evidence="1 2" id="KW-0238">DNA-binding</keyword>
<dbReference type="PANTHER" id="PTHR30055:SF223">
    <property type="entry name" value="HTH-TYPE TRANSCRIPTIONAL REGULATOR UIDR"/>
    <property type="match status" value="1"/>
</dbReference>